<dbReference type="Proteomes" id="UP000185221">
    <property type="component" value="Unassembled WGS sequence"/>
</dbReference>
<gene>
    <name evidence="2" type="ORF">SAMN05444394_0021</name>
</gene>
<dbReference type="OrthoDB" id="826268at2"/>
<keyword evidence="1" id="KW-0732">Signal</keyword>
<proteinExistence type="predicted"/>
<evidence type="ECO:0008006" key="4">
    <source>
        <dbReference type="Google" id="ProtNLM"/>
    </source>
</evidence>
<keyword evidence="3" id="KW-1185">Reference proteome</keyword>
<accession>A0A1N6D234</accession>
<dbReference type="AlphaFoldDB" id="A0A1N6D234"/>
<evidence type="ECO:0000256" key="1">
    <source>
        <dbReference type="SAM" id="SignalP"/>
    </source>
</evidence>
<feature type="signal peptide" evidence="1">
    <location>
        <begin position="1"/>
        <end position="21"/>
    </location>
</feature>
<evidence type="ECO:0000313" key="2">
    <source>
        <dbReference type="EMBL" id="SIN64880.1"/>
    </source>
</evidence>
<sequence length="154" mass="18241">MKQYTGLLILLILIIAGKSNAQDIQDQLLGKWKLTKDEGYLFFINSPDAQSRPEDEMEKFYELMDRLHDQSYKNFFSRDSMTNTILDRTEIIQEKSIWNIREADSVITWQSKFAPKVLQAKIMKINDKELVLVYLNRDQSLGRFKTHYEKVEKN</sequence>
<name>A0A1N6D234_9BACT</name>
<organism evidence="2 3">
    <name type="scientific">Algoriphagus halophilus</name>
    <dbReference type="NCBI Taxonomy" id="226505"/>
    <lineage>
        <taxon>Bacteria</taxon>
        <taxon>Pseudomonadati</taxon>
        <taxon>Bacteroidota</taxon>
        <taxon>Cytophagia</taxon>
        <taxon>Cytophagales</taxon>
        <taxon>Cyclobacteriaceae</taxon>
        <taxon>Algoriphagus</taxon>
    </lineage>
</organism>
<dbReference type="STRING" id="226505.SAMN05444394_0021"/>
<feature type="chain" id="PRO_5012975160" description="Lipocalin-like domain-containing protein" evidence="1">
    <location>
        <begin position="22"/>
        <end position="154"/>
    </location>
</feature>
<evidence type="ECO:0000313" key="3">
    <source>
        <dbReference type="Proteomes" id="UP000185221"/>
    </source>
</evidence>
<reference evidence="3" key="1">
    <citation type="submission" date="2016-11" db="EMBL/GenBank/DDBJ databases">
        <authorList>
            <person name="Varghese N."/>
            <person name="Submissions S."/>
        </authorList>
    </citation>
    <scope>NUCLEOTIDE SEQUENCE [LARGE SCALE GENOMIC DNA]</scope>
    <source>
        <strain evidence="3">DSM 15292</strain>
    </source>
</reference>
<dbReference type="EMBL" id="FSRC01000001">
    <property type="protein sequence ID" value="SIN64880.1"/>
    <property type="molecule type" value="Genomic_DNA"/>
</dbReference>
<dbReference type="RefSeq" id="WP_074222834.1">
    <property type="nucleotide sequence ID" value="NZ_FSRC01000001.1"/>
</dbReference>
<protein>
    <recommendedName>
        <fullName evidence="4">Lipocalin-like domain-containing protein</fullName>
    </recommendedName>
</protein>